<comment type="caution">
    <text evidence="1">The sequence shown here is derived from an EMBL/GenBank/DDBJ whole genome shotgun (WGS) entry which is preliminary data.</text>
</comment>
<protein>
    <submittedName>
        <fullName evidence="1">Uncharacterized protein</fullName>
    </submittedName>
</protein>
<proteinExistence type="predicted"/>
<evidence type="ECO:0000313" key="1">
    <source>
        <dbReference type="EMBL" id="EOQ19614.1"/>
    </source>
</evidence>
<dbReference type="EMBL" id="AHFK01000018">
    <property type="protein sequence ID" value="EOQ19614.1"/>
    <property type="molecule type" value="Genomic_DNA"/>
</dbReference>
<accession>A0A9W5RBF7</accession>
<evidence type="ECO:0000313" key="2">
    <source>
        <dbReference type="Proteomes" id="UP000014028"/>
    </source>
</evidence>
<reference evidence="1 2" key="1">
    <citation type="submission" date="2012-12" db="EMBL/GenBank/DDBJ databases">
        <title>The Genome Sequence of Bacillus cereus VD184.</title>
        <authorList>
            <consortium name="The Broad Institute Genome Sequencing Platform"/>
            <consortium name="The Broad Institute Genome Sequencing Center for Infectious Disease"/>
            <person name="Feldgarden M."/>
            <person name="Van der Auwera G.A."/>
            <person name="Mahillon J."/>
            <person name="Duprez V."/>
            <person name="Timmery S."/>
            <person name="Mattelet C."/>
            <person name="Dierick K."/>
            <person name="Sun M."/>
            <person name="Yu Z."/>
            <person name="Zhu L."/>
            <person name="Hu X."/>
            <person name="Shank E.B."/>
            <person name="Swiecicka I."/>
            <person name="Hansen B.M."/>
            <person name="Andrup L."/>
            <person name="Walker B."/>
            <person name="Young S.K."/>
            <person name="Zeng Q."/>
            <person name="Gargeya S."/>
            <person name="Fitzgerald M."/>
            <person name="Haas B."/>
            <person name="Abouelleil A."/>
            <person name="Alvarado L."/>
            <person name="Arachchi H.M."/>
            <person name="Berlin A.M."/>
            <person name="Chapman S.B."/>
            <person name="Dewar J."/>
            <person name="Goldberg J."/>
            <person name="Griggs A."/>
            <person name="Gujja S."/>
            <person name="Hansen M."/>
            <person name="Howarth C."/>
            <person name="Imamovic A."/>
            <person name="Larimer J."/>
            <person name="McCowan C."/>
            <person name="Murphy C."/>
            <person name="Neiman D."/>
            <person name="Pearson M."/>
            <person name="Priest M."/>
            <person name="Roberts A."/>
            <person name="Saif S."/>
            <person name="Shea T."/>
            <person name="Sisk P."/>
            <person name="Sykes S."/>
            <person name="Wortman J."/>
            <person name="Nusbaum C."/>
            <person name="Birren B."/>
        </authorList>
    </citation>
    <scope>NUCLEOTIDE SEQUENCE [LARGE SCALE GENOMIC DNA]</scope>
    <source>
        <strain evidence="1 2">VD184</strain>
    </source>
</reference>
<organism evidence="1 2">
    <name type="scientific">Bacillus cereus VD184</name>
    <dbReference type="NCBI Taxonomy" id="1053242"/>
    <lineage>
        <taxon>Bacteria</taxon>
        <taxon>Bacillati</taxon>
        <taxon>Bacillota</taxon>
        <taxon>Bacilli</taxon>
        <taxon>Bacillales</taxon>
        <taxon>Bacillaceae</taxon>
        <taxon>Bacillus</taxon>
        <taxon>Bacillus cereus group</taxon>
    </lineage>
</organism>
<name>A0A9W5RBF7_BACCE</name>
<dbReference type="Proteomes" id="UP000014028">
    <property type="component" value="Unassembled WGS sequence"/>
</dbReference>
<sequence length="70" mass="7691">MKDVKFKHTGNAVKIIVDDKEIATANDSKTKIIAENLLISLDQAGAINLSIETEHNSKLSEKNLENGELK</sequence>
<dbReference type="RefSeq" id="WP_016121597.1">
    <property type="nucleotide sequence ID" value="NZ_KB976820.1"/>
</dbReference>
<gene>
    <name evidence="1" type="ORF">IKC_04088</name>
</gene>
<dbReference type="AlphaFoldDB" id="A0A9W5RBF7"/>